<dbReference type="Gene3D" id="1.20.1550.10">
    <property type="entry name" value="DsbB-like"/>
    <property type="match status" value="1"/>
</dbReference>
<dbReference type="GO" id="GO:0015035">
    <property type="term" value="F:protein-disulfide reductase activity"/>
    <property type="evidence" value="ECO:0007669"/>
    <property type="project" value="InterPro"/>
</dbReference>
<keyword evidence="8" id="KW-1185">Reference proteome</keyword>
<dbReference type="EMBL" id="LNKA01000010">
    <property type="protein sequence ID" value="KTC65070.1"/>
    <property type="molecule type" value="Genomic_DNA"/>
</dbReference>
<keyword evidence="4 5" id="KW-0472">Membrane</keyword>
<dbReference type="Proteomes" id="UP000281170">
    <property type="component" value="Plasmid 13"/>
</dbReference>
<evidence type="ECO:0000256" key="2">
    <source>
        <dbReference type="ARBA" id="ARBA00022692"/>
    </source>
</evidence>
<reference evidence="6 8" key="1">
    <citation type="submission" date="2015-11" db="EMBL/GenBank/DDBJ databases">
        <title>Identification of large and diverse effector repertoires of 38 Legionella species.</title>
        <authorList>
            <person name="Burstein D."/>
            <person name="Amaro F."/>
            <person name="Zusman T."/>
            <person name="Lifshitz Z."/>
            <person name="Cohen O."/>
            <person name="Gilbert J.A."/>
            <person name="Pupko T."/>
            <person name="Shuman H.A."/>
            <person name="Segal G."/>
        </authorList>
    </citation>
    <scope>NUCLEOTIDE SEQUENCE [LARGE SCALE GENOMIC DNA]</scope>
    <source>
        <strain evidence="6 8">1762-AUS-E</strain>
    </source>
</reference>
<evidence type="ECO:0000256" key="5">
    <source>
        <dbReference type="SAM" id="Phobius"/>
    </source>
</evidence>
<dbReference type="Proteomes" id="UP000054859">
    <property type="component" value="Unassembled WGS sequence"/>
</dbReference>
<evidence type="ECO:0000313" key="9">
    <source>
        <dbReference type="Proteomes" id="UP000281170"/>
    </source>
</evidence>
<dbReference type="SUPFAM" id="SSF158442">
    <property type="entry name" value="DsbB-like"/>
    <property type="match status" value="1"/>
</dbReference>
<evidence type="ECO:0000256" key="1">
    <source>
        <dbReference type="ARBA" id="ARBA00004141"/>
    </source>
</evidence>
<dbReference type="Pfam" id="PF02600">
    <property type="entry name" value="DsbB"/>
    <property type="match status" value="1"/>
</dbReference>
<organism evidence="6 8">
    <name type="scientific">Legionella adelaidensis</name>
    <dbReference type="NCBI Taxonomy" id="45056"/>
    <lineage>
        <taxon>Bacteria</taxon>
        <taxon>Pseudomonadati</taxon>
        <taxon>Pseudomonadota</taxon>
        <taxon>Gammaproteobacteria</taxon>
        <taxon>Legionellales</taxon>
        <taxon>Legionellaceae</taxon>
        <taxon>Legionella</taxon>
    </lineage>
</organism>
<keyword evidence="3 5" id="KW-1133">Transmembrane helix</keyword>
<sequence length="183" mass="20523">MKKINVIGLENGLNALAVLGLFFLLALSLFIQFYFSELPCPLCLLQRVGFVIISVGFLLNLRYGFRPSHYAIALLGALYTSFVALRQIALHVVPGTGSYGSSILGFHLYTWSFILSMLIVVAATIMLGVDRQYKETAQEILKIRFWANILFALMLLVTVVNFVYTLKECGIKECPENPSAYIW</sequence>
<evidence type="ECO:0000313" key="8">
    <source>
        <dbReference type="Proteomes" id="UP000054859"/>
    </source>
</evidence>
<dbReference type="GO" id="GO:0016020">
    <property type="term" value="C:membrane"/>
    <property type="evidence" value="ECO:0007669"/>
    <property type="project" value="UniProtKB-SubCell"/>
</dbReference>
<accession>A0A0W0R252</accession>
<dbReference type="InterPro" id="IPR003752">
    <property type="entry name" value="DiS_bond_form_DsbB/BdbC"/>
</dbReference>
<feature type="transmembrane region" description="Helical" evidence="5">
    <location>
        <begin position="145"/>
        <end position="164"/>
    </location>
</feature>
<geneLocation type="plasmid" evidence="7 9">
    <name>13</name>
</geneLocation>
<evidence type="ECO:0000256" key="4">
    <source>
        <dbReference type="ARBA" id="ARBA00023136"/>
    </source>
</evidence>
<feature type="transmembrane region" description="Helical" evidence="5">
    <location>
        <begin position="47"/>
        <end position="63"/>
    </location>
</feature>
<keyword evidence="2 5" id="KW-0812">Transmembrane</keyword>
<gene>
    <name evidence="6" type="primary">lidJ</name>
    <name evidence="6" type="ORF">Lade_1593</name>
    <name evidence="7" type="ORF">NCTC12735_01041</name>
</gene>
<protein>
    <submittedName>
        <fullName evidence="7">Inner (Transmembrane) protein</fullName>
    </submittedName>
    <submittedName>
        <fullName evidence="6">Transmembrane protein</fullName>
    </submittedName>
</protein>
<dbReference type="GO" id="GO:0006457">
    <property type="term" value="P:protein folding"/>
    <property type="evidence" value="ECO:0007669"/>
    <property type="project" value="InterPro"/>
</dbReference>
<dbReference type="EMBL" id="LR134422">
    <property type="protein sequence ID" value="VEH85411.1"/>
    <property type="molecule type" value="Genomic_DNA"/>
</dbReference>
<dbReference type="InterPro" id="IPR023380">
    <property type="entry name" value="DsbB-like_sf"/>
</dbReference>
<proteinExistence type="predicted"/>
<dbReference type="OrthoDB" id="3711263at2"/>
<feature type="transmembrane region" description="Helical" evidence="5">
    <location>
        <begin position="12"/>
        <end position="35"/>
    </location>
</feature>
<dbReference type="RefSeq" id="WP_058462666.1">
    <property type="nucleotide sequence ID" value="NZ_CAAAHS010000009.1"/>
</dbReference>
<dbReference type="STRING" id="45056.Lade_1593"/>
<evidence type="ECO:0000313" key="7">
    <source>
        <dbReference type="EMBL" id="VEH85411.1"/>
    </source>
</evidence>
<dbReference type="AlphaFoldDB" id="A0A0W0R252"/>
<dbReference type="PATRIC" id="fig|45056.6.peg.1644"/>
<name>A0A0W0R252_9GAMM</name>
<dbReference type="KEGG" id="ladl:NCTC12735_01041"/>
<comment type="subcellular location">
    <subcellularLocation>
        <location evidence="1">Membrane</location>
        <topology evidence="1">Multi-pass membrane protein</topology>
    </subcellularLocation>
</comment>
<evidence type="ECO:0000313" key="6">
    <source>
        <dbReference type="EMBL" id="KTC65070.1"/>
    </source>
</evidence>
<evidence type="ECO:0000256" key="3">
    <source>
        <dbReference type="ARBA" id="ARBA00022989"/>
    </source>
</evidence>
<reference evidence="7 9" key="2">
    <citation type="submission" date="2018-12" db="EMBL/GenBank/DDBJ databases">
        <authorList>
            <consortium name="Pathogen Informatics"/>
        </authorList>
    </citation>
    <scope>NUCLEOTIDE SEQUENCE [LARGE SCALE GENOMIC DNA]</scope>
    <source>
        <strain evidence="7 9">NCTC12735</strain>
        <plasmid evidence="9">13</plasmid>
    </source>
</reference>
<feature type="transmembrane region" description="Helical" evidence="5">
    <location>
        <begin position="70"/>
        <end position="89"/>
    </location>
</feature>
<keyword evidence="7" id="KW-0614">Plasmid</keyword>
<feature type="transmembrane region" description="Helical" evidence="5">
    <location>
        <begin position="109"/>
        <end position="129"/>
    </location>
</feature>